<accession>A0A7I8W764</accession>
<dbReference type="SUPFAM" id="SSF57850">
    <property type="entry name" value="RING/U-box"/>
    <property type="match status" value="1"/>
</dbReference>
<keyword evidence="15" id="KW-1185">Reference proteome</keyword>
<dbReference type="PROSITE" id="PS00139">
    <property type="entry name" value="THIOL_PROTEASE_CYS"/>
    <property type="match status" value="1"/>
</dbReference>
<dbReference type="Proteomes" id="UP000549394">
    <property type="component" value="Unassembled WGS sequence"/>
</dbReference>
<comment type="similarity">
    <text evidence="1">Belongs to the peptidase C1 family.</text>
</comment>
<evidence type="ECO:0000256" key="11">
    <source>
        <dbReference type="ARBA" id="ARBA00023180"/>
    </source>
</evidence>
<name>A0A7I8W764_9ANNE</name>
<dbReference type="InterPro" id="IPR013128">
    <property type="entry name" value="Peptidase_C1A"/>
</dbReference>
<evidence type="ECO:0000256" key="8">
    <source>
        <dbReference type="ARBA" id="ARBA00022833"/>
    </source>
</evidence>
<dbReference type="PANTHER" id="PTHR12411">
    <property type="entry name" value="CYSTEINE PROTEASE FAMILY C1-RELATED"/>
    <property type="match status" value="1"/>
</dbReference>
<keyword evidence="10" id="KW-1015">Disulfide bond</keyword>
<keyword evidence="2" id="KW-0645">Protease</keyword>
<dbReference type="CDD" id="cd02248">
    <property type="entry name" value="Peptidase_C1A"/>
    <property type="match status" value="1"/>
</dbReference>
<feature type="domain" description="RING-type" evidence="13">
    <location>
        <begin position="761"/>
        <end position="807"/>
    </location>
</feature>
<dbReference type="PROSITE" id="PS00518">
    <property type="entry name" value="ZF_RING_1"/>
    <property type="match status" value="1"/>
</dbReference>
<keyword evidence="4" id="KW-0732">Signal</keyword>
<keyword evidence="6" id="KW-0378">Hydrolase</keyword>
<dbReference type="Pfam" id="PF25473">
    <property type="entry name" value="MXRA7_helical"/>
    <property type="match status" value="1"/>
</dbReference>
<evidence type="ECO:0000313" key="15">
    <source>
        <dbReference type="Proteomes" id="UP000549394"/>
    </source>
</evidence>
<organism evidence="14 15">
    <name type="scientific">Dimorphilus gyrociliatus</name>
    <dbReference type="NCBI Taxonomy" id="2664684"/>
    <lineage>
        <taxon>Eukaryota</taxon>
        <taxon>Metazoa</taxon>
        <taxon>Spiralia</taxon>
        <taxon>Lophotrochozoa</taxon>
        <taxon>Annelida</taxon>
        <taxon>Polychaeta</taxon>
        <taxon>Polychaeta incertae sedis</taxon>
        <taxon>Dinophilidae</taxon>
        <taxon>Dimorphilus</taxon>
    </lineage>
</organism>
<dbReference type="InterPro" id="IPR038765">
    <property type="entry name" value="Papain-like_cys_pep_sf"/>
</dbReference>
<keyword evidence="7" id="KW-0788">Thiol protease</keyword>
<dbReference type="CDD" id="cd00042">
    <property type="entry name" value="CY"/>
    <property type="match status" value="1"/>
</dbReference>
<dbReference type="SMART" id="SM00848">
    <property type="entry name" value="Inhibitor_I29"/>
    <property type="match status" value="1"/>
</dbReference>
<evidence type="ECO:0000256" key="3">
    <source>
        <dbReference type="ARBA" id="ARBA00022723"/>
    </source>
</evidence>
<dbReference type="GO" id="GO:0004869">
    <property type="term" value="F:cysteine-type endopeptidase inhibitor activity"/>
    <property type="evidence" value="ECO:0007669"/>
    <property type="project" value="InterPro"/>
</dbReference>
<dbReference type="FunFam" id="3.90.70.10:FF:000130">
    <property type="entry name" value="Cysteine proteinase 1"/>
    <property type="match status" value="1"/>
</dbReference>
<dbReference type="EMBL" id="CAJFCJ010000019">
    <property type="protein sequence ID" value="CAD5123743.1"/>
    <property type="molecule type" value="Genomic_DNA"/>
</dbReference>
<protein>
    <submittedName>
        <fullName evidence="14">DgyrCDS12061</fullName>
    </submittedName>
</protein>
<dbReference type="Pfam" id="PF13445">
    <property type="entry name" value="zf-RING_UBOX"/>
    <property type="match status" value="1"/>
</dbReference>
<evidence type="ECO:0000256" key="4">
    <source>
        <dbReference type="ARBA" id="ARBA00022729"/>
    </source>
</evidence>
<dbReference type="AlphaFoldDB" id="A0A7I8W764"/>
<evidence type="ECO:0000256" key="2">
    <source>
        <dbReference type="ARBA" id="ARBA00022670"/>
    </source>
</evidence>
<evidence type="ECO:0000256" key="1">
    <source>
        <dbReference type="ARBA" id="ARBA00008455"/>
    </source>
</evidence>
<evidence type="ECO:0000256" key="7">
    <source>
        <dbReference type="ARBA" id="ARBA00022807"/>
    </source>
</evidence>
<dbReference type="InterPro" id="IPR039417">
    <property type="entry name" value="Peptidase_C1A_papain-like"/>
</dbReference>
<dbReference type="Gene3D" id="3.30.40.10">
    <property type="entry name" value="Zinc/RING finger domain, C3HC4 (zinc finger)"/>
    <property type="match status" value="1"/>
</dbReference>
<evidence type="ECO:0000256" key="5">
    <source>
        <dbReference type="ARBA" id="ARBA00022771"/>
    </source>
</evidence>
<dbReference type="GO" id="GO:0008234">
    <property type="term" value="F:cysteine-type peptidase activity"/>
    <property type="evidence" value="ECO:0007669"/>
    <property type="project" value="UniProtKB-KW"/>
</dbReference>
<dbReference type="SMART" id="SM00043">
    <property type="entry name" value="CY"/>
    <property type="match status" value="1"/>
</dbReference>
<reference evidence="14 15" key="1">
    <citation type="submission" date="2020-08" db="EMBL/GenBank/DDBJ databases">
        <authorList>
            <person name="Hejnol A."/>
        </authorList>
    </citation>
    <scope>NUCLEOTIDE SEQUENCE [LARGE SCALE GENOMIC DNA]</scope>
</reference>
<dbReference type="Pfam" id="PF00112">
    <property type="entry name" value="Peptidase_C1"/>
    <property type="match status" value="1"/>
</dbReference>
<keyword evidence="11" id="KW-0325">Glycoprotein</keyword>
<keyword evidence="5 12" id="KW-0863">Zinc-finger</keyword>
<dbReference type="InterPro" id="IPR000668">
    <property type="entry name" value="Peptidase_C1A_C"/>
</dbReference>
<sequence>MWKISQNVIKRLTKEKKEQTSKPIGKVEKWPIGEDTKAEIKDSKKLEQDPVEFCGHIPAQVKKTQQRLAKETIEKGLTKEQLKEEQDMQRKQLEEIFKLMEKDQDRFGVGSIEDMRNQMSLYINKNCLKTQYDLESLRNCFDSNQNLRKLFILFALSETQNGSKRIITSAICKILESVNFRAEKMASTKIAQWIFLAVLSLLTVSSYGLTEAGKKLLAERLARTALTKWADEHKIENALKLDNISIIKKHGVLAELWKVKFTVHETSCSKDVISTALCATKSIRKCSANIRVSDLLFGGAPEQSIETICSPPNFVQSHNQQHLIGGEDEADVEEESVKKAVAFAVKIHNLESNSLYTQVLANIDRATKQVVNGVLYKIRFHIISTKCRKNRQNVNDECLKVTLDSPIKECYAEILHQAWLKEKYSFLRGKSVQCLKWKLKARDVNTDLFETFKKEHGKTYSSIKEEEMRHKIFYDNMKKIEILQAMDKGSAIYGPTKFADLTEEEFGKFMLPSRWNTSFDARLKEAVVPNVAVPTSFDWRTHNAVTEVKNQGMCGSCWAFSTTGNIEGQYAIKHGKLLSFSEQELVDCDKIDEGCNGGLPSNAYEAIKSIGGLETESQYPYEGSGEKCKFKKSDAKVDVSGGLNITSNEKEMAQWLVSKGPISIGINAFAMQFYMGGVAHPWKIFCNPSSLDHGVLIVGYGVHKRTILSDEPYWIVKNSWGKTWGEHGYYLVYRGAGMALADSREESDRVTIKVNKLNLECSICLELLTDPRVLPCQHTYCASCVSNYVRYQLEVERRSMACCPQCKREIPTALGAEGRQLKLPRNRLIVELLAEVKKVDERRISKKKRKVDDEEDDIQVVDIIPAKKEKRGNGHSMRYIGTMKSSRLIALKQMLTVDCEHHKDNYNIYCALCDKLYCSVCAALNLPKAKHSDVDVGSDIILIEPTTESSTSTTRSEDEALLTIRDDRRPNWFAQNDPEERWGPLQLLQMPFVPSSTTPAPLNLTQPRPMDFTPFTNPPIPSHFNFANF</sequence>
<dbReference type="SMART" id="SM00645">
    <property type="entry name" value="Pept_C1"/>
    <property type="match status" value="1"/>
</dbReference>
<dbReference type="OrthoDB" id="387093at2759"/>
<dbReference type="InterPro" id="IPR000169">
    <property type="entry name" value="Pept_cys_AS"/>
</dbReference>
<dbReference type="InterPro" id="IPR046350">
    <property type="entry name" value="Cystatin_sf"/>
</dbReference>
<dbReference type="SUPFAM" id="SSF54001">
    <property type="entry name" value="Cysteine proteinases"/>
    <property type="match status" value="1"/>
</dbReference>
<dbReference type="GO" id="GO:0006508">
    <property type="term" value="P:proteolysis"/>
    <property type="evidence" value="ECO:0007669"/>
    <property type="project" value="UniProtKB-KW"/>
</dbReference>
<dbReference type="PROSITE" id="PS50089">
    <property type="entry name" value="ZF_RING_2"/>
    <property type="match status" value="1"/>
</dbReference>
<comment type="caution">
    <text evidence="14">The sequence shown here is derived from an EMBL/GenBank/DDBJ whole genome shotgun (WGS) entry which is preliminary data.</text>
</comment>
<dbReference type="SMART" id="SM00184">
    <property type="entry name" value="RING"/>
    <property type="match status" value="1"/>
</dbReference>
<dbReference type="SUPFAM" id="SSF54403">
    <property type="entry name" value="Cystatin/monellin"/>
    <property type="match status" value="1"/>
</dbReference>
<dbReference type="InterPro" id="IPR001841">
    <property type="entry name" value="Znf_RING"/>
</dbReference>
<dbReference type="Gene3D" id="3.10.450.10">
    <property type="match status" value="1"/>
</dbReference>
<dbReference type="InterPro" id="IPR057534">
    <property type="entry name" value="MXRA7_helical"/>
</dbReference>
<proteinExistence type="inferred from homology"/>
<dbReference type="PRINTS" id="PR00705">
    <property type="entry name" value="PAPAIN"/>
</dbReference>
<evidence type="ECO:0000256" key="10">
    <source>
        <dbReference type="ARBA" id="ARBA00023157"/>
    </source>
</evidence>
<dbReference type="InterPro" id="IPR013201">
    <property type="entry name" value="Prot_inhib_I29"/>
</dbReference>
<keyword evidence="3" id="KW-0479">Metal-binding</keyword>
<dbReference type="Pfam" id="PF00031">
    <property type="entry name" value="Cystatin"/>
    <property type="match status" value="1"/>
</dbReference>
<evidence type="ECO:0000256" key="6">
    <source>
        <dbReference type="ARBA" id="ARBA00022801"/>
    </source>
</evidence>
<dbReference type="Gene3D" id="3.90.70.10">
    <property type="entry name" value="Cysteine proteinases"/>
    <property type="match status" value="1"/>
</dbReference>
<keyword evidence="9" id="KW-0865">Zymogen</keyword>
<dbReference type="GO" id="GO:0008270">
    <property type="term" value="F:zinc ion binding"/>
    <property type="evidence" value="ECO:0007669"/>
    <property type="project" value="UniProtKB-KW"/>
</dbReference>
<dbReference type="InterPro" id="IPR013083">
    <property type="entry name" value="Znf_RING/FYVE/PHD"/>
</dbReference>
<evidence type="ECO:0000256" key="12">
    <source>
        <dbReference type="PROSITE-ProRule" id="PRU00175"/>
    </source>
</evidence>
<dbReference type="InterPro" id="IPR000010">
    <property type="entry name" value="Cystatin_dom"/>
</dbReference>
<dbReference type="InterPro" id="IPR025660">
    <property type="entry name" value="Pept_his_AS"/>
</dbReference>
<dbReference type="InterPro" id="IPR025661">
    <property type="entry name" value="Pept_asp_AS"/>
</dbReference>
<dbReference type="PROSITE" id="PS00639">
    <property type="entry name" value="THIOL_PROTEASE_HIS"/>
    <property type="match status" value="1"/>
</dbReference>
<keyword evidence="8" id="KW-0862">Zinc</keyword>
<dbReference type="PROSITE" id="PS00640">
    <property type="entry name" value="THIOL_PROTEASE_ASN"/>
    <property type="match status" value="1"/>
</dbReference>
<dbReference type="Pfam" id="PF08246">
    <property type="entry name" value="Inhibitor_I29"/>
    <property type="match status" value="1"/>
</dbReference>
<dbReference type="InterPro" id="IPR017907">
    <property type="entry name" value="Znf_RING_CS"/>
</dbReference>
<evidence type="ECO:0000313" key="14">
    <source>
        <dbReference type="EMBL" id="CAD5123743.1"/>
    </source>
</evidence>
<gene>
    <name evidence="14" type="ORF">DGYR_LOCUS11385</name>
</gene>
<evidence type="ECO:0000256" key="9">
    <source>
        <dbReference type="ARBA" id="ARBA00023145"/>
    </source>
</evidence>
<dbReference type="InterPro" id="IPR027370">
    <property type="entry name" value="Znf-RING_euk"/>
</dbReference>
<evidence type="ECO:0000259" key="13">
    <source>
        <dbReference type="PROSITE" id="PS50089"/>
    </source>
</evidence>